<evidence type="ECO:0000313" key="1">
    <source>
        <dbReference type="EMBL" id="JAH21623.1"/>
    </source>
</evidence>
<accession>A0A0E9QZV7</accession>
<protein>
    <submittedName>
        <fullName evidence="1">Uncharacterized protein</fullName>
    </submittedName>
</protein>
<reference evidence="1" key="1">
    <citation type="submission" date="2014-11" db="EMBL/GenBank/DDBJ databases">
        <authorList>
            <person name="Amaro Gonzalez C."/>
        </authorList>
    </citation>
    <scope>NUCLEOTIDE SEQUENCE</scope>
</reference>
<proteinExistence type="predicted"/>
<dbReference type="EMBL" id="GBXM01086954">
    <property type="protein sequence ID" value="JAH21623.1"/>
    <property type="molecule type" value="Transcribed_RNA"/>
</dbReference>
<sequence length="43" mass="4819">MAVSQTAAYTGTLYRVTFRSGVSLPLIVQEVSCHYFFPLVDHL</sequence>
<name>A0A0E9QZV7_ANGAN</name>
<dbReference type="AlphaFoldDB" id="A0A0E9QZV7"/>
<reference evidence="1" key="2">
    <citation type="journal article" date="2015" name="Fish Shellfish Immunol.">
        <title>Early steps in the European eel (Anguilla anguilla)-Vibrio vulnificus interaction in the gills: Role of the RtxA13 toxin.</title>
        <authorList>
            <person name="Callol A."/>
            <person name="Pajuelo D."/>
            <person name="Ebbesson L."/>
            <person name="Teles M."/>
            <person name="MacKenzie S."/>
            <person name="Amaro C."/>
        </authorList>
    </citation>
    <scope>NUCLEOTIDE SEQUENCE</scope>
</reference>
<organism evidence="1">
    <name type="scientific">Anguilla anguilla</name>
    <name type="common">European freshwater eel</name>
    <name type="synonym">Muraena anguilla</name>
    <dbReference type="NCBI Taxonomy" id="7936"/>
    <lineage>
        <taxon>Eukaryota</taxon>
        <taxon>Metazoa</taxon>
        <taxon>Chordata</taxon>
        <taxon>Craniata</taxon>
        <taxon>Vertebrata</taxon>
        <taxon>Euteleostomi</taxon>
        <taxon>Actinopterygii</taxon>
        <taxon>Neopterygii</taxon>
        <taxon>Teleostei</taxon>
        <taxon>Anguilliformes</taxon>
        <taxon>Anguillidae</taxon>
        <taxon>Anguilla</taxon>
    </lineage>
</organism>